<dbReference type="InterPro" id="IPR015815">
    <property type="entry name" value="HIBADH-related"/>
</dbReference>
<dbReference type="InterPro" id="IPR029154">
    <property type="entry name" value="HIBADH-like_NADP-bd"/>
</dbReference>
<organism evidence="7 8">
    <name type="scientific">Microbacterium dauci</name>
    <dbReference type="NCBI Taxonomy" id="3048008"/>
    <lineage>
        <taxon>Bacteria</taxon>
        <taxon>Bacillati</taxon>
        <taxon>Actinomycetota</taxon>
        <taxon>Actinomycetes</taxon>
        <taxon>Micrococcales</taxon>
        <taxon>Microbacteriaceae</taxon>
        <taxon>Microbacterium</taxon>
    </lineage>
</organism>
<dbReference type="InterPro" id="IPR013328">
    <property type="entry name" value="6PGD_dom2"/>
</dbReference>
<dbReference type="InterPro" id="IPR008927">
    <property type="entry name" value="6-PGluconate_DH-like_C_sf"/>
</dbReference>
<evidence type="ECO:0000256" key="4">
    <source>
        <dbReference type="SAM" id="MobiDB-lite"/>
    </source>
</evidence>
<dbReference type="InterPro" id="IPR006115">
    <property type="entry name" value="6PGDH_NADP-bd"/>
</dbReference>
<evidence type="ECO:0000256" key="3">
    <source>
        <dbReference type="ARBA" id="ARBA00023027"/>
    </source>
</evidence>
<dbReference type="EC" id="1.1.-.-" evidence="7"/>
<dbReference type="Gene3D" id="1.10.1040.10">
    <property type="entry name" value="N-(1-d-carboxylethyl)-l-norvaline Dehydrogenase, domain 2"/>
    <property type="match status" value="1"/>
</dbReference>
<evidence type="ECO:0000313" key="8">
    <source>
        <dbReference type="Proteomes" id="UP001321481"/>
    </source>
</evidence>
<dbReference type="RefSeq" id="WP_283714647.1">
    <property type="nucleotide sequence ID" value="NZ_JASJND010000001.1"/>
</dbReference>
<protein>
    <submittedName>
        <fullName evidence="7">NAD(P)-dependent oxidoreductase</fullName>
        <ecNumber evidence="7">1.1.-.-</ecNumber>
    </submittedName>
</protein>
<dbReference type="GO" id="GO:0016491">
    <property type="term" value="F:oxidoreductase activity"/>
    <property type="evidence" value="ECO:0007669"/>
    <property type="project" value="UniProtKB-KW"/>
</dbReference>
<dbReference type="Gene3D" id="3.40.50.720">
    <property type="entry name" value="NAD(P)-binding Rossmann-like Domain"/>
    <property type="match status" value="1"/>
</dbReference>
<evidence type="ECO:0000256" key="1">
    <source>
        <dbReference type="ARBA" id="ARBA00009080"/>
    </source>
</evidence>
<evidence type="ECO:0000313" key="7">
    <source>
        <dbReference type="EMBL" id="MDJ1113358.1"/>
    </source>
</evidence>
<dbReference type="EMBL" id="JASJND010000001">
    <property type="protein sequence ID" value="MDJ1113358.1"/>
    <property type="molecule type" value="Genomic_DNA"/>
</dbReference>
<name>A0ABT6ZB22_9MICO</name>
<dbReference type="PANTHER" id="PTHR43060:SF15">
    <property type="entry name" value="3-HYDROXYISOBUTYRATE DEHYDROGENASE-LIKE 1, MITOCHONDRIAL-RELATED"/>
    <property type="match status" value="1"/>
</dbReference>
<feature type="region of interest" description="Disordered" evidence="4">
    <location>
        <begin position="293"/>
        <end position="315"/>
    </location>
</feature>
<comment type="similarity">
    <text evidence="1">Belongs to the HIBADH-related family.</text>
</comment>
<dbReference type="Pfam" id="PF03446">
    <property type="entry name" value="NAD_binding_2"/>
    <property type="match status" value="1"/>
</dbReference>
<dbReference type="Pfam" id="PF14833">
    <property type="entry name" value="NAD_binding_11"/>
    <property type="match status" value="1"/>
</dbReference>
<dbReference type="InterPro" id="IPR002204">
    <property type="entry name" value="3-OH-isobutyrate_DH-rel_CS"/>
</dbReference>
<dbReference type="PROSITE" id="PS00895">
    <property type="entry name" value="3_HYDROXYISOBUT_DH"/>
    <property type="match status" value="1"/>
</dbReference>
<keyword evidence="2 7" id="KW-0560">Oxidoreductase</keyword>
<accession>A0ABT6ZB22</accession>
<evidence type="ECO:0000259" key="5">
    <source>
        <dbReference type="Pfam" id="PF03446"/>
    </source>
</evidence>
<dbReference type="InterPro" id="IPR036291">
    <property type="entry name" value="NAD(P)-bd_dom_sf"/>
</dbReference>
<gene>
    <name evidence="7" type="ORF">QNI14_02700</name>
</gene>
<keyword evidence="8" id="KW-1185">Reference proteome</keyword>
<dbReference type="SUPFAM" id="SSF48179">
    <property type="entry name" value="6-phosphogluconate dehydrogenase C-terminal domain-like"/>
    <property type="match status" value="1"/>
</dbReference>
<evidence type="ECO:0000256" key="2">
    <source>
        <dbReference type="ARBA" id="ARBA00023002"/>
    </source>
</evidence>
<reference evidence="7 8" key="1">
    <citation type="submission" date="2023-05" db="EMBL/GenBank/DDBJ databases">
        <title>Microbacterium dauci sp.nov., Isolated from Carrot Rhizosphere Soil.</title>
        <authorList>
            <person name="Xiao Z."/>
            <person name="Zheng J."/>
        </authorList>
    </citation>
    <scope>NUCLEOTIDE SEQUENCE [LARGE SCALE GENOMIC DNA]</scope>
    <source>
        <strain evidence="7 8">LX3-4</strain>
    </source>
</reference>
<dbReference type="Proteomes" id="UP001321481">
    <property type="component" value="Unassembled WGS sequence"/>
</dbReference>
<feature type="domain" description="6-phosphogluconate dehydrogenase NADP-binding" evidence="5">
    <location>
        <begin position="14"/>
        <end position="168"/>
    </location>
</feature>
<dbReference type="PANTHER" id="PTHR43060">
    <property type="entry name" value="3-HYDROXYISOBUTYRATE DEHYDROGENASE-LIKE 1, MITOCHONDRIAL-RELATED"/>
    <property type="match status" value="1"/>
</dbReference>
<comment type="caution">
    <text evidence="7">The sequence shown here is derived from an EMBL/GenBank/DDBJ whole genome shotgun (WGS) entry which is preliminary data.</text>
</comment>
<dbReference type="SUPFAM" id="SSF51735">
    <property type="entry name" value="NAD(P)-binding Rossmann-fold domains"/>
    <property type="match status" value="1"/>
</dbReference>
<proteinExistence type="inferred from homology"/>
<evidence type="ECO:0000259" key="6">
    <source>
        <dbReference type="Pfam" id="PF14833"/>
    </source>
</evidence>
<sequence length="315" mass="31531">MSTSLDDETASFRLGVLGLGAMGDPMAQRLLAARGALTVHARSPRPDLVAAGATWADSPRELAAHSDAVLVMLPDLPQLESALAGGDGLLAGAGDLLLLIGSTSSPTGVRALAERLDAESGGRIRVVDCPVSGGVDGATAGTLSIMLGGEPDAAALAASLLSPCGTPVHLGPLGAGEVAKACNQLVVAATITALGEASELAARSGIDLETLWTLLGSGYAGSNLLTSRKEKLTTGDDSPSGIAEYMVKDLGFAADVASATGIRPALLPTLRAIFDEIVDAGLGDRDIAVTRRLTAARPPAKPSHDGAGTDSGTTL</sequence>
<keyword evidence="3" id="KW-0520">NAD</keyword>
<feature type="domain" description="3-hydroxyisobutyrate dehydrogenase-like NAD-binding" evidence="6">
    <location>
        <begin position="174"/>
        <end position="288"/>
    </location>
</feature>
<dbReference type="PIRSF" id="PIRSF000103">
    <property type="entry name" value="HIBADH"/>
    <property type="match status" value="1"/>
</dbReference>